<protein>
    <submittedName>
        <fullName evidence="1">Uncharacterized protein</fullName>
    </submittedName>
</protein>
<reference evidence="1 2" key="1">
    <citation type="submission" date="2014-06" db="EMBL/GenBank/DDBJ databases">
        <title>Evolutionary Origins and Diversification of the Mycorrhizal Mutualists.</title>
        <authorList>
            <consortium name="DOE Joint Genome Institute"/>
            <consortium name="Mycorrhizal Genomics Consortium"/>
            <person name="Kohler A."/>
            <person name="Kuo A."/>
            <person name="Nagy L.G."/>
            <person name="Floudas D."/>
            <person name="Copeland A."/>
            <person name="Barry K.W."/>
            <person name="Cichocki N."/>
            <person name="Veneault-Fourrey C."/>
            <person name="LaButti K."/>
            <person name="Lindquist E.A."/>
            <person name="Lipzen A."/>
            <person name="Lundell T."/>
            <person name="Morin E."/>
            <person name="Murat C."/>
            <person name="Riley R."/>
            <person name="Ohm R."/>
            <person name="Sun H."/>
            <person name="Tunlid A."/>
            <person name="Henrissat B."/>
            <person name="Grigoriev I.V."/>
            <person name="Hibbett D.S."/>
            <person name="Martin F."/>
        </authorList>
    </citation>
    <scope>NUCLEOTIDE SEQUENCE [LARGE SCALE GENOMIC DNA]</scope>
    <source>
        <strain evidence="1 2">SS14</strain>
    </source>
</reference>
<name>A0A0C9VXC6_SPHS4</name>
<dbReference type="AlphaFoldDB" id="A0A0C9VXC6"/>
<gene>
    <name evidence="1" type="ORF">M422DRAFT_253062</name>
</gene>
<sequence>MLSSWMEEHRLWWEKGEIPEAEAAKKGKGRRELPWIWKMQFGTTKPDADKVSDAIEEWTTEAMRSNLRLPQLTFKRLT</sequence>
<keyword evidence="2" id="KW-1185">Reference proteome</keyword>
<organism evidence="1 2">
    <name type="scientific">Sphaerobolus stellatus (strain SS14)</name>
    <dbReference type="NCBI Taxonomy" id="990650"/>
    <lineage>
        <taxon>Eukaryota</taxon>
        <taxon>Fungi</taxon>
        <taxon>Dikarya</taxon>
        <taxon>Basidiomycota</taxon>
        <taxon>Agaricomycotina</taxon>
        <taxon>Agaricomycetes</taxon>
        <taxon>Phallomycetidae</taxon>
        <taxon>Geastrales</taxon>
        <taxon>Sphaerobolaceae</taxon>
        <taxon>Sphaerobolus</taxon>
    </lineage>
</organism>
<dbReference type="HOGENOM" id="CLU_2623593_0_0_1"/>
<evidence type="ECO:0000313" key="1">
    <source>
        <dbReference type="EMBL" id="KIJ43505.1"/>
    </source>
</evidence>
<dbReference type="EMBL" id="KN837122">
    <property type="protein sequence ID" value="KIJ43505.1"/>
    <property type="molecule type" value="Genomic_DNA"/>
</dbReference>
<dbReference type="Proteomes" id="UP000054279">
    <property type="component" value="Unassembled WGS sequence"/>
</dbReference>
<proteinExistence type="predicted"/>
<accession>A0A0C9VXC6</accession>
<evidence type="ECO:0000313" key="2">
    <source>
        <dbReference type="Proteomes" id="UP000054279"/>
    </source>
</evidence>